<dbReference type="EMBL" id="DMND01000030">
    <property type="protein sequence ID" value="HAN26429.1"/>
    <property type="molecule type" value="Genomic_DNA"/>
</dbReference>
<name>A0A3C1KIA3_9GAMM</name>
<accession>A0A3C1KIA3</accession>
<dbReference type="AlphaFoldDB" id="A0A3C1KIA3"/>
<sequence>MLDSLPTSGFEAASPLGHVNVLGLPTQAADAAGIVFGSLATLGLLSVRLAGANGEQRDVFEELLGMSLPTGPLTSSTHDDRVVRWISPDEWLLSVSREELFALEVLFAERMPGHYSLVNVTGGLAVWQLSGRQVLGLLRKCVPVDLHITVFPVGKVVSTLCAKSSVILRRQDEDAFELVVRRSFADYLWRWIDDASREFGG</sequence>
<dbReference type="Proteomes" id="UP000259273">
    <property type="component" value="Unassembled WGS sequence"/>
</dbReference>
<gene>
    <name evidence="1" type="ORF">DCP75_01605</name>
</gene>
<dbReference type="InterPro" id="IPR007375">
    <property type="entry name" value="SoxG"/>
</dbReference>
<reference evidence="1 2" key="1">
    <citation type="journal article" date="2018" name="Nat. Biotechnol.">
        <title>A standardized bacterial taxonomy based on genome phylogeny substantially revises the tree of life.</title>
        <authorList>
            <person name="Parks D.H."/>
            <person name="Chuvochina M."/>
            <person name="Waite D.W."/>
            <person name="Rinke C."/>
            <person name="Skarshewski A."/>
            <person name="Chaumeil P.A."/>
            <person name="Hugenholtz P."/>
        </authorList>
    </citation>
    <scope>NUCLEOTIDE SEQUENCE [LARGE SCALE GENOMIC DNA]</scope>
    <source>
        <strain evidence="1">UBA9158</strain>
    </source>
</reference>
<proteinExistence type="predicted"/>
<dbReference type="Pfam" id="PF04268">
    <property type="entry name" value="SoxG"/>
    <property type="match status" value="1"/>
</dbReference>
<dbReference type="Gene3D" id="3.30.1360.120">
    <property type="entry name" value="Probable tRNA modification gtpase trme, domain 1"/>
    <property type="match status" value="1"/>
</dbReference>
<protein>
    <submittedName>
        <fullName evidence="1">Sarcosine oxidase subunit gamma</fullName>
    </submittedName>
</protein>
<evidence type="ECO:0000313" key="1">
    <source>
        <dbReference type="EMBL" id="HAN26429.1"/>
    </source>
</evidence>
<feature type="non-terminal residue" evidence="1">
    <location>
        <position position="201"/>
    </location>
</feature>
<comment type="caution">
    <text evidence="1">The sequence shown here is derived from an EMBL/GenBank/DDBJ whole genome shotgun (WGS) entry which is preliminary data.</text>
</comment>
<dbReference type="InterPro" id="IPR027266">
    <property type="entry name" value="TrmE/GcvT-like"/>
</dbReference>
<evidence type="ECO:0000313" key="2">
    <source>
        <dbReference type="Proteomes" id="UP000259273"/>
    </source>
</evidence>
<dbReference type="Gene3D" id="3.30.70.1520">
    <property type="entry name" value="Heterotetrameric sarcosine oxidase"/>
    <property type="match status" value="1"/>
</dbReference>
<organism evidence="1 2">
    <name type="scientific">Haliea salexigens</name>
    <dbReference type="NCBI Taxonomy" id="287487"/>
    <lineage>
        <taxon>Bacteria</taxon>
        <taxon>Pseudomonadati</taxon>
        <taxon>Pseudomonadota</taxon>
        <taxon>Gammaproteobacteria</taxon>
        <taxon>Cellvibrionales</taxon>
        <taxon>Halieaceae</taxon>
        <taxon>Haliea</taxon>
    </lineage>
</organism>
<dbReference type="SUPFAM" id="SSF103025">
    <property type="entry name" value="Folate-binding domain"/>
    <property type="match status" value="1"/>
</dbReference>